<name>A0AA35K8S7_9SAUR</name>
<dbReference type="SUPFAM" id="SSF117281">
    <property type="entry name" value="Kelch motif"/>
    <property type="match status" value="1"/>
</dbReference>
<gene>
    <name evidence="4" type="ORF">PODLI_1B027373</name>
</gene>
<evidence type="ECO:0000259" key="3">
    <source>
        <dbReference type="PROSITE" id="PS50097"/>
    </source>
</evidence>
<reference evidence="4" key="1">
    <citation type="submission" date="2022-12" db="EMBL/GenBank/DDBJ databases">
        <authorList>
            <person name="Alioto T."/>
            <person name="Alioto T."/>
            <person name="Gomez Garrido J."/>
        </authorList>
    </citation>
    <scope>NUCLEOTIDE SEQUENCE</scope>
</reference>
<dbReference type="InterPro" id="IPR052392">
    <property type="entry name" value="Kelch-BTB_domain-containing"/>
</dbReference>
<evidence type="ECO:0000256" key="1">
    <source>
        <dbReference type="ARBA" id="ARBA00022441"/>
    </source>
</evidence>
<sequence length="485" mass="53684">MAEGGEAAEEEAAAAAVVQIRLGERCFPVGRRQLREQSDYFGALFRSGMREAAAEVQELRGGLRARGLELVLDFIRTSRLAGLEREGEGEGEALEALVEAACYLQVTPLLRRLPAEVALPNCLQLHQLAQVYGLAELQAACVAFMAARFHAVLRRPEARRLLPGALRQQLRERRAGGAAALLALGPFAGAGPQEGGAPGSMRRYDEAAGRWLPLPGRPPPELANVRGYGAAVLDNYLFLVGGHRLGSQEISAAHCYNPCLNEWSAVASMNQKRSNFKLLAVSGKLYAIGGQFLSNVECYSPEHDWWNFAASLPTPLAEFSACECQGKIYVMGGYTTRDRNLNILQYCPSSDNWTTFESCDIHIRKQQMLSVEETIYIVGGCIHELGSNKKSSQNEDMLTVQSYNTATREWLYLKENMSKSGLNLTCTLHNDGIYILTRDVSLSTSLEHRVFLKYNIFSDSWESVRHFPTFGQNMLVCSMYLPNLM</sequence>
<protein>
    <submittedName>
        <fullName evidence="4">42</fullName>
    </submittedName>
</protein>
<dbReference type="FunFam" id="2.120.10.80:FF:000048">
    <property type="entry name" value="Kelch-like family, member 42"/>
    <property type="match status" value="1"/>
</dbReference>
<evidence type="ECO:0000256" key="2">
    <source>
        <dbReference type="ARBA" id="ARBA00022737"/>
    </source>
</evidence>
<dbReference type="Gene3D" id="2.120.10.80">
    <property type="entry name" value="Kelch-type beta propeller"/>
    <property type="match status" value="1"/>
</dbReference>
<keyword evidence="1" id="KW-0880">Kelch repeat</keyword>
<dbReference type="Pfam" id="PF01344">
    <property type="entry name" value="Kelch_1"/>
    <property type="match status" value="3"/>
</dbReference>
<feature type="domain" description="BTB" evidence="3">
    <location>
        <begin position="16"/>
        <end position="84"/>
    </location>
</feature>
<dbReference type="InterPro" id="IPR006652">
    <property type="entry name" value="Kelch_1"/>
</dbReference>
<dbReference type="AlphaFoldDB" id="A0AA35K8S7"/>
<keyword evidence="2" id="KW-0677">Repeat</keyword>
<evidence type="ECO:0000313" key="5">
    <source>
        <dbReference type="Proteomes" id="UP001178461"/>
    </source>
</evidence>
<dbReference type="InterPro" id="IPR011333">
    <property type="entry name" value="SKP1/BTB/POZ_sf"/>
</dbReference>
<accession>A0AA35K8S7</accession>
<dbReference type="InterPro" id="IPR015915">
    <property type="entry name" value="Kelch-typ_b-propeller"/>
</dbReference>
<proteinExistence type="predicted"/>
<dbReference type="SUPFAM" id="SSF54695">
    <property type="entry name" value="POZ domain"/>
    <property type="match status" value="1"/>
</dbReference>
<evidence type="ECO:0000313" key="4">
    <source>
        <dbReference type="EMBL" id="CAI5773852.1"/>
    </source>
</evidence>
<dbReference type="SMART" id="SM00612">
    <property type="entry name" value="Kelch"/>
    <property type="match status" value="4"/>
</dbReference>
<keyword evidence="5" id="KW-1185">Reference proteome</keyword>
<dbReference type="PANTHER" id="PTHR46375">
    <property type="entry name" value="KELCH REPEAT AND BTB DOMAIN-CONTAINING PROTEIN 13-RELATED"/>
    <property type="match status" value="1"/>
</dbReference>
<organism evidence="4 5">
    <name type="scientific">Podarcis lilfordi</name>
    <name type="common">Lilford's wall lizard</name>
    <dbReference type="NCBI Taxonomy" id="74358"/>
    <lineage>
        <taxon>Eukaryota</taxon>
        <taxon>Metazoa</taxon>
        <taxon>Chordata</taxon>
        <taxon>Craniata</taxon>
        <taxon>Vertebrata</taxon>
        <taxon>Euteleostomi</taxon>
        <taxon>Lepidosauria</taxon>
        <taxon>Squamata</taxon>
        <taxon>Bifurcata</taxon>
        <taxon>Unidentata</taxon>
        <taxon>Episquamata</taxon>
        <taxon>Laterata</taxon>
        <taxon>Lacertibaenia</taxon>
        <taxon>Lacertidae</taxon>
        <taxon>Podarcis</taxon>
    </lineage>
</organism>
<dbReference type="Proteomes" id="UP001178461">
    <property type="component" value="Chromosome 5"/>
</dbReference>
<dbReference type="PROSITE" id="PS50097">
    <property type="entry name" value="BTB"/>
    <property type="match status" value="1"/>
</dbReference>
<dbReference type="PANTHER" id="PTHR46375:SF4">
    <property type="entry name" value="KELCH-LIKE FAMILY, MEMBER 42"/>
    <property type="match status" value="1"/>
</dbReference>
<dbReference type="EMBL" id="OX395130">
    <property type="protein sequence ID" value="CAI5773852.1"/>
    <property type="molecule type" value="Genomic_DNA"/>
</dbReference>
<dbReference type="Gene3D" id="3.30.710.10">
    <property type="entry name" value="Potassium Channel Kv1.1, Chain A"/>
    <property type="match status" value="1"/>
</dbReference>
<dbReference type="InterPro" id="IPR000210">
    <property type="entry name" value="BTB/POZ_dom"/>
</dbReference>